<feature type="compositionally biased region" description="Polar residues" evidence="8">
    <location>
        <begin position="1134"/>
        <end position="1145"/>
    </location>
</feature>
<gene>
    <name evidence="11" type="ORF">F3Y22_tig00110931pilonHSYRG00266</name>
</gene>
<protein>
    <recommendedName>
        <fullName evidence="2">DNA-directed RNA polymerase</fullName>
        <ecNumber evidence="2">2.7.7.6</ecNumber>
    </recommendedName>
</protein>
<dbReference type="Pfam" id="PF04560">
    <property type="entry name" value="RNA_pol_Rpb2_7"/>
    <property type="match status" value="1"/>
</dbReference>
<comment type="caution">
    <text evidence="11">The sequence shown here is derived from an EMBL/GenBank/DDBJ whole genome shotgun (WGS) entry which is preliminary data.</text>
</comment>
<feature type="region of interest" description="Disordered" evidence="8">
    <location>
        <begin position="1091"/>
        <end position="1153"/>
    </location>
</feature>
<comment type="similarity">
    <text evidence="1">Belongs to the RNA polymerase beta chain family.</text>
</comment>
<organism evidence="11 12">
    <name type="scientific">Hibiscus syriacus</name>
    <name type="common">Rose of Sharon</name>
    <dbReference type="NCBI Taxonomy" id="106335"/>
    <lineage>
        <taxon>Eukaryota</taxon>
        <taxon>Viridiplantae</taxon>
        <taxon>Streptophyta</taxon>
        <taxon>Embryophyta</taxon>
        <taxon>Tracheophyta</taxon>
        <taxon>Spermatophyta</taxon>
        <taxon>Magnoliopsida</taxon>
        <taxon>eudicotyledons</taxon>
        <taxon>Gunneridae</taxon>
        <taxon>Pentapetalae</taxon>
        <taxon>rosids</taxon>
        <taxon>malvids</taxon>
        <taxon>Malvales</taxon>
        <taxon>Malvaceae</taxon>
        <taxon>Malvoideae</taxon>
        <taxon>Hibiscus</taxon>
    </lineage>
</organism>
<dbReference type="InterPro" id="IPR007641">
    <property type="entry name" value="RNA_pol_Rpb2_7"/>
</dbReference>
<dbReference type="GO" id="GO:0032549">
    <property type="term" value="F:ribonucleoside binding"/>
    <property type="evidence" value="ECO:0007669"/>
    <property type="project" value="InterPro"/>
</dbReference>
<dbReference type="InterPro" id="IPR015712">
    <property type="entry name" value="DNA-dir_RNA_pol_su2"/>
</dbReference>
<dbReference type="InterPro" id="IPR007121">
    <property type="entry name" value="RNA_pol_bsu_CS"/>
</dbReference>
<dbReference type="Gene3D" id="2.40.50.150">
    <property type="match status" value="1"/>
</dbReference>
<dbReference type="Gene3D" id="2.40.270.10">
    <property type="entry name" value="DNA-directed RNA polymerase, subunit 2, domain 6"/>
    <property type="match status" value="2"/>
</dbReference>
<dbReference type="GO" id="GO:0003899">
    <property type="term" value="F:DNA-directed RNA polymerase activity"/>
    <property type="evidence" value="ECO:0007669"/>
    <property type="project" value="UniProtKB-EC"/>
</dbReference>
<evidence type="ECO:0000256" key="1">
    <source>
        <dbReference type="ARBA" id="ARBA00006835"/>
    </source>
</evidence>
<dbReference type="InterPro" id="IPR037033">
    <property type="entry name" value="DNA-dir_RNAP_su2_hyb_sf"/>
</dbReference>
<dbReference type="InterPro" id="IPR007120">
    <property type="entry name" value="DNA-dir_RNAP_su2_dom"/>
</dbReference>
<name>A0A6A2ZE09_HIBSY</name>
<evidence type="ECO:0000259" key="10">
    <source>
        <dbReference type="Pfam" id="PF04560"/>
    </source>
</evidence>
<dbReference type="EC" id="2.7.7.6" evidence="2"/>
<evidence type="ECO:0000313" key="11">
    <source>
        <dbReference type="EMBL" id="KAE8689903.1"/>
    </source>
</evidence>
<dbReference type="InterPro" id="IPR014724">
    <property type="entry name" value="RNA_pol_RPB2_OB-fold"/>
</dbReference>
<keyword evidence="5" id="KW-0548">Nucleotidyltransferase</keyword>
<dbReference type="EMBL" id="VEPZ02001167">
    <property type="protein sequence ID" value="KAE8689903.1"/>
    <property type="molecule type" value="Genomic_DNA"/>
</dbReference>
<feature type="compositionally biased region" description="Basic and acidic residues" evidence="8">
    <location>
        <begin position="707"/>
        <end position="721"/>
    </location>
</feature>
<feature type="region of interest" description="Disordered" evidence="8">
    <location>
        <begin position="1059"/>
        <end position="1079"/>
    </location>
</feature>
<keyword evidence="4" id="KW-0808">Transferase</keyword>
<feature type="compositionally biased region" description="Polar residues" evidence="8">
    <location>
        <begin position="1067"/>
        <end position="1078"/>
    </location>
</feature>
<accession>A0A6A2ZE09</accession>
<evidence type="ECO:0000256" key="8">
    <source>
        <dbReference type="SAM" id="MobiDB-lite"/>
    </source>
</evidence>
<dbReference type="Proteomes" id="UP000436088">
    <property type="component" value="Unassembled WGS sequence"/>
</dbReference>
<dbReference type="Gene3D" id="3.90.1070.20">
    <property type="match status" value="1"/>
</dbReference>
<dbReference type="Pfam" id="PF00562">
    <property type="entry name" value="RNA_pol_Rpb2_6"/>
    <property type="match status" value="3"/>
</dbReference>
<reference evidence="11" key="1">
    <citation type="submission" date="2019-09" db="EMBL/GenBank/DDBJ databases">
        <title>Draft genome information of white flower Hibiscus syriacus.</title>
        <authorList>
            <person name="Kim Y.-M."/>
        </authorList>
    </citation>
    <scope>NUCLEOTIDE SEQUENCE [LARGE SCALE GENOMIC DNA]</scope>
    <source>
        <strain evidence="11">YM2019G1</strain>
    </source>
</reference>
<dbReference type="SUPFAM" id="SSF64484">
    <property type="entry name" value="beta and beta-prime subunits of DNA dependent RNA-polymerase"/>
    <property type="match status" value="1"/>
</dbReference>
<proteinExistence type="inferred from homology"/>
<evidence type="ECO:0000259" key="9">
    <source>
        <dbReference type="Pfam" id="PF00562"/>
    </source>
</evidence>
<evidence type="ECO:0000313" key="12">
    <source>
        <dbReference type="Proteomes" id="UP000436088"/>
    </source>
</evidence>
<keyword evidence="7" id="KW-0175">Coiled coil</keyword>
<evidence type="ECO:0000256" key="7">
    <source>
        <dbReference type="SAM" id="Coils"/>
    </source>
</evidence>
<dbReference type="Gene3D" id="3.90.1800.10">
    <property type="entry name" value="RNA polymerase alpha subunit dimerisation domain"/>
    <property type="match status" value="1"/>
</dbReference>
<dbReference type="PROSITE" id="PS01166">
    <property type="entry name" value="RNA_POL_BETA"/>
    <property type="match status" value="1"/>
</dbReference>
<feature type="domain" description="DNA-directed RNA polymerase subunit 2 hybrid-binding" evidence="9">
    <location>
        <begin position="274"/>
        <end position="405"/>
    </location>
</feature>
<dbReference type="CDD" id="cd00653">
    <property type="entry name" value="RNA_pol_B_RPB2"/>
    <property type="match status" value="1"/>
</dbReference>
<feature type="domain" description="DNA-directed RNA polymerase subunit 2 hybrid-binding" evidence="9">
    <location>
        <begin position="420"/>
        <end position="499"/>
    </location>
</feature>
<feature type="compositionally biased region" description="Polar residues" evidence="8">
    <location>
        <begin position="1097"/>
        <end position="1106"/>
    </location>
</feature>
<evidence type="ECO:0000256" key="3">
    <source>
        <dbReference type="ARBA" id="ARBA00022478"/>
    </source>
</evidence>
<evidence type="ECO:0000256" key="2">
    <source>
        <dbReference type="ARBA" id="ARBA00012418"/>
    </source>
</evidence>
<feature type="coiled-coil region" evidence="7">
    <location>
        <begin position="800"/>
        <end position="974"/>
    </location>
</feature>
<feature type="domain" description="RNA polymerase Rpb2" evidence="10">
    <location>
        <begin position="590"/>
        <end position="636"/>
    </location>
</feature>
<evidence type="ECO:0000256" key="6">
    <source>
        <dbReference type="ARBA" id="ARBA00023163"/>
    </source>
</evidence>
<dbReference type="GO" id="GO:0000428">
    <property type="term" value="C:DNA-directed RNA polymerase complex"/>
    <property type="evidence" value="ECO:0007669"/>
    <property type="project" value="UniProtKB-KW"/>
</dbReference>
<feature type="domain" description="DNA-directed RNA polymerase subunit 2 hybrid-binding" evidence="9">
    <location>
        <begin position="502"/>
        <end position="588"/>
    </location>
</feature>
<keyword evidence="3 11" id="KW-0240">DNA-directed RNA polymerase</keyword>
<keyword evidence="12" id="KW-1185">Reference proteome</keyword>
<dbReference type="GO" id="GO:0003677">
    <property type="term" value="F:DNA binding"/>
    <property type="evidence" value="ECO:0007669"/>
    <property type="project" value="InterPro"/>
</dbReference>
<dbReference type="GO" id="GO:0006351">
    <property type="term" value="P:DNA-templated transcription"/>
    <property type="evidence" value="ECO:0007669"/>
    <property type="project" value="InterPro"/>
</dbReference>
<evidence type="ECO:0000256" key="5">
    <source>
        <dbReference type="ARBA" id="ARBA00022695"/>
    </source>
</evidence>
<feature type="region of interest" description="Disordered" evidence="8">
    <location>
        <begin position="707"/>
        <end position="737"/>
    </location>
</feature>
<evidence type="ECO:0000256" key="4">
    <source>
        <dbReference type="ARBA" id="ARBA00022679"/>
    </source>
</evidence>
<keyword evidence="6" id="KW-0804">Transcription</keyword>
<sequence length="1341" mass="151276">MEAMTPVYQTYCLPQFKTLIGNVLIFVKEKNALNHLDKLSKETRFPVEESATTEMISGTIDRTVRPIEHYLDASIVTNGLSRAFSTGAWSHPYKKMERISGVVANLGLANPLQTMVDLRKTHIHLIGEKFGENCELVKNLATTALVSTNVVEPIVDKLFGSGMEKVDSDTSSSVDGKDKVFLNGEWVGVCEDSLSFATELRRNRRRKELPFQGKENYTFQSLLDQGIVELIAAEDEACRTAWDIKYLFADVEEKQPVMYTHCELDMSFLLSLSCGIIPFANHYHSRRVLYQAQKHSQQAIGFSTINPNIGVDTLSHRMYYPQTMTADGLGKSGYPLGQNRMQPKPELYNGQNAIVAVDVHLGYNQEDSLVMNGASTERGMFRTEHVRSYKAEVENTEIQERWQKPEDISGDIVIGRFAESGADHGVKLKHSERGMVQKVVLSSNDDGKNFAVVSPRQVRSPCLGDKFSSMHGQKGVLGFLESQENFPFTTQGIVPDIGIACGGSMKFATPFSTLSMDVITEQFHRAGFSRWGNERVYNGRTGEMVHSLIFMGPTFYQRLVHMSEDKVKFRNTGPVHPLTRQPVADRKRYGGIKFGEMECDCLIAHGASANLHERLFTLSDSSGQMHVCQNCKNTVNVTERTVDAGRKIRGPNRRVCLSRDGIVRMEDDNEELGESKPLLVKFGFAAVALSFAGFLCSRFKTLNRVSDGRGEIDSGENDRSRGGIRALKPTPTSDHEEVLKQQSFDSGSIRQDGDVFFLTQFDGLVDEFDFSDVVGSSPKQEVGTPRSELDTWRTFRTVEKDGYEQEIEHLRNTVRVLREKMQNLEVQLLEYYGLKEQETAVSELRNRLEINNMEAKLFRLKIESLQSEKQQLEGQVANHAKAVAELESARSKIKVLEEKLQHEAEMNKEQILNLQKRVSRLQEQELKAPANNPDIESKFQRLEAWNRKAIDETSNRLRQENEDLIKQIEQLKSNRCNDVEELVYLRWVNSCLRYELRNYRPPTGEIVARDLCQSLSPKSEAKAKKLVHEYAHTEGMGHNGMDSMDFDFDRWSSSLASETRELDDSSMENSSATKSTNSGKKKFFKNLRRLIRRKGSHPSNQASSTSKTDDPYVDGPSAWSSSMMLRSRSERVATPSQSSSGTPSDVSRWRSLDDEPIKDVENIRSELSSYGYKRFILGNDDDDDGSSFPLESEHKDSNSQWKSESVKLAEVFEGIRMISYISILSEILSIPDRSIGVLNWEGRLGIALQAALGGSRVSTIIASTPDTLIQSKFDVVEQRRRKHCGSTVERRFRDKFCMEINRSGNGLLSPASAKRPTMNYIVTGLSECLLAGISRTRRLRI</sequence>
<dbReference type="PANTHER" id="PTHR20856">
    <property type="entry name" value="DNA-DIRECTED RNA POLYMERASE I SUBUNIT 2"/>
    <property type="match status" value="1"/>
</dbReference>